<keyword evidence="5" id="KW-0547">Nucleotide-binding</keyword>
<gene>
    <name evidence="11" type="ORF">J2S41_000040</name>
</gene>
<organism evidence="11 12">
    <name type="scientific">Catenuloplanes atrovinosus</name>
    <dbReference type="NCBI Taxonomy" id="137266"/>
    <lineage>
        <taxon>Bacteria</taxon>
        <taxon>Bacillati</taxon>
        <taxon>Actinomycetota</taxon>
        <taxon>Actinomycetes</taxon>
        <taxon>Micromonosporales</taxon>
        <taxon>Micromonosporaceae</taxon>
        <taxon>Catenuloplanes</taxon>
    </lineage>
</organism>
<dbReference type="EC" id="2.7.13.3" evidence="2"/>
<keyword evidence="12" id="KW-1185">Reference proteome</keyword>
<proteinExistence type="predicted"/>
<dbReference type="PANTHER" id="PTHR24421:SF10">
    <property type="entry name" value="NITRATE_NITRITE SENSOR PROTEIN NARQ"/>
    <property type="match status" value="1"/>
</dbReference>
<dbReference type="Gene3D" id="3.30.565.10">
    <property type="entry name" value="Histidine kinase-like ATPase, C-terminal domain"/>
    <property type="match status" value="1"/>
</dbReference>
<evidence type="ECO:0000313" key="12">
    <source>
        <dbReference type="Proteomes" id="UP001183643"/>
    </source>
</evidence>
<dbReference type="GO" id="GO:0016020">
    <property type="term" value="C:membrane"/>
    <property type="evidence" value="ECO:0007669"/>
    <property type="project" value="InterPro"/>
</dbReference>
<dbReference type="GO" id="GO:0046983">
    <property type="term" value="F:protein dimerization activity"/>
    <property type="evidence" value="ECO:0007669"/>
    <property type="project" value="InterPro"/>
</dbReference>
<keyword evidence="4" id="KW-0808">Transferase</keyword>
<dbReference type="PANTHER" id="PTHR24421">
    <property type="entry name" value="NITRATE/NITRITE SENSOR PROTEIN NARX-RELATED"/>
    <property type="match status" value="1"/>
</dbReference>
<evidence type="ECO:0000256" key="4">
    <source>
        <dbReference type="ARBA" id="ARBA00022679"/>
    </source>
</evidence>
<evidence type="ECO:0000256" key="3">
    <source>
        <dbReference type="ARBA" id="ARBA00022553"/>
    </source>
</evidence>
<dbReference type="GO" id="GO:0005524">
    <property type="term" value="F:ATP binding"/>
    <property type="evidence" value="ECO:0007669"/>
    <property type="project" value="UniProtKB-KW"/>
</dbReference>
<name>A0AAE3YHX9_9ACTN</name>
<keyword evidence="9" id="KW-0812">Transmembrane</keyword>
<dbReference type="InterPro" id="IPR050482">
    <property type="entry name" value="Sensor_HK_TwoCompSys"/>
</dbReference>
<keyword evidence="7" id="KW-0067">ATP-binding</keyword>
<comment type="caution">
    <text evidence="11">The sequence shown here is derived from an EMBL/GenBank/DDBJ whole genome shotgun (WGS) entry which is preliminary data.</text>
</comment>
<dbReference type="InterPro" id="IPR055558">
    <property type="entry name" value="DUF7134"/>
</dbReference>
<dbReference type="AlphaFoldDB" id="A0AAE3YHX9"/>
<evidence type="ECO:0000259" key="10">
    <source>
        <dbReference type="SMART" id="SM00387"/>
    </source>
</evidence>
<comment type="catalytic activity">
    <reaction evidence="1">
        <text>ATP + protein L-histidine = ADP + protein N-phospho-L-histidine.</text>
        <dbReference type="EC" id="2.7.13.3"/>
    </reaction>
</comment>
<dbReference type="Pfam" id="PF02518">
    <property type="entry name" value="HATPase_c"/>
    <property type="match status" value="1"/>
</dbReference>
<dbReference type="GO" id="GO:0000155">
    <property type="term" value="F:phosphorelay sensor kinase activity"/>
    <property type="evidence" value="ECO:0007669"/>
    <property type="project" value="InterPro"/>
</dbReference>
<dbReference type="Pfam" id="PF23539">
    <property type="entry name" value="DUF7134"/>
    <property type="match status" value="1"/>
</dbReference>
<evidence type="ECO:0000313" key="11">
    <source>
        <dbReference type="EMBL" id="MDR7273262.1"/>
    </source>
</evidence>
<dbReference type="SMART" id="SM00387">
    <property type="entry name" value="HATPase_c"/>
    <property type="match status" value="1"/>
</dbReference>
<evidence type="ECO:0000256" key="6">
    <source>
        <dbReference type="ARBA" id="ARBA00022777"/>
    </source>
</evidence>
<dbReference type="RefSeq" id="WP_310361421.1">
    <property type="nucleotide sequence ID" value="NZ_JAVDYB010000001.1"/>
</dbReference>
<keyword evidence="6 11" id="KW-0418">Kinase</keyword>
<dbReference type="EMBL" id="JAVDYB010000001">
    <property type="protein sequence ID" value="MDR7273262.1"/>
    <property type="molecule type" value="Genomic_DNA"/>
</dbReference>
<reference evidence="11" key="1">
    <citation type="submission" date="2023-07" db="EMBL/GenBank/DDBJ databases">
        <title>Sequencing the genomes of 1000 actinobacteria strains.</title>
        <authorList>
            <person name="Klenk H.-P."/>
        </authorList>
    </citation>
    <scope>NUCLEOTIDE SEQUENCE</scope>
    <source>
        <strain evidence="11">DSM 44707</strain>
    </source>
</reference>
<feature type="domain" description="Histidine kinase/HSP90-like ATPase" evidence="10">
    <location>
        <begin position="279"/>
        <end position="369"/>
    </location>
</feature>
<keyword evidence="9" id="KW-0472">Membrane</keyword>
<dbReference type="Pfam" id="PF07730">
    <property type="entry name" value="HisKA_3"/>
    <property type="match status" value="1"/>
</dbReference>
<dbReference type="Gene3D" id="1.20.5.1930">
    <property type="match status" value="1"/>
</dbReference>
<keyword evidence="8" id="KW-0902">Two-component regulatory system</keyword>
<evidence type="ECO:0000256" key="2">
    <source>
        <dbReference type="ARBA" id="ARBA00012438"/>
    </source>
</evidence>
<dbReference type="CDD" id="cd16917">
    <property type="entry name" value="HATPase_UhpB-NarQ-NarX-like"/>
    <property type="match status" value="1"/>
</dbReference>
<feature type="transmembrane region" description="Helical" evidence="9">
    <location>
        <begin position="128"/>
        <end position="145"/>
    </location>
</feature>
<evidence type="ECO:0000256" key="9">
    <source>
        <dbReference type="SAM" id="Phobius"/>
    </source>
</evidence>
<feature type="transmembrane region" description="Helical" evidence="9">
    <location>
        <begin position="62"/>
        <end position="81"/>
    </location>
</feature>
<dbReference type="Proteomes" id="UP001183643">
    <property type="component" value="Unassembled WGS sequence"/>
</dbReference>
<protein>
    <recommendedName>
        <fullName evidence="2">histidine kinase</fullName>
        <ecNumber evidence="2">2.7.13.3</ecNumber>
    </recommendedName>
</protein>
<evidence type="ECO:0000256" key="5">
    <source>
        <dbReference type="ARBA" id="ARBA00022741"/>
    </source>
</evidence>
<dbReference type="InterPro" id="IPR011712">
    <property type="entry name" value="Sig_transdc_His_kin_sub3_dim/P"/>
</dbReference>
<feature type="transmembrane region" description="Helical" evidence="9">
    <location>
        <begin position="12"/>
        <end position="32"/>
    </location>
</feature>
<evidence type="ECO:0000256" key="8">
    <source>
        <dbReference type="ARBA" id="ARBA00023012"/>
    </source>
</evidence>
<keyword evidence="9" id="KW-1133">Transmembrane helix</keyword>
<feature type="transmembrane region" description="Helical" evidence="9">
    <location>
        <begin position="93"/>
        <end position="116"/>
    </location>
</feature>
<evidence type="ECO:0000256" key="7">
    <source>
        <dbReference type="ARBA" id="ARBA00022840"/>
    </source>
</evidence>
<accession>A0AAE3YHX9</accession>
<keyword evidence="3" id="KW-0597">Phosphoprotein</keyword>
<sequence length="375" mass="38795">MWEWTKALAARYPAALDALIAIVAFLGTIAGHGAVGDPRPMVVVFAAVSALPLVWRRRAPFAVALVCGAGSIGLIAMHGAVDWPYGQLVATYTVAAASPFAARAVLVAGTVAGVAFTQQTLDKPAGSVLTSGGIFLVAFALGTVSRARGDRIALLEERTRRHAEEREAAAARERERIARDMHDILAHSISMIAVQAEAGPLLVHRDPERAARAFDAISSTAHDALGQLRRTLGVLRGGPDDRAPQPGLESLPALADRAREAGLAVTVTERGPSVPVPPEVSVAAYRVVQESLTNVVRHARAGSARVGLDWSASALRVEITDDGRGASGGTGGHGLIGMRERVAACGGEFSAGTAGGGGFTVTATLPLERAEAARG</sequence>
<dbReference type="InterPro" id="IPR036890">
    <property type="entry name" value="HATPase_C_sf"/>
</dbReference>
<dbReference type="SUPFAM" id="SSF55874">
    <property type="entry name" value="ATPase domain of HSP90 chaperone/DNA topoisomerase II/histidine kinase"/>
    <property type="match status" value="1"/>
</dbReference>
<evidence type="ECO:0000256" key="1">
    <source>
        <dbReference type="ARBA" id="ARBA00000085"/>
    </source>
</evidence>
<dbReference type="InterPro" id="IPR003594">
    <property type="entry name" value="HATPase_dom"/>
</dbReference>